<protein>
    <submittedName>
        <fullName evidence="1">Uncharacterized protein</fullName>
    </submittedName>
</protein>
<accession>A0A8X6SA78</accession>
<evidence type="ECO:0000313" key="2">
    <source>
        <dbReference type="Proteomes" id="UP000887159"/>
    </source>
</evidence>
<dbReference type="AlphaFoldDB" id="A0A8X6SA78"/>
<organism evidence="1 2">
    <name type="scientific">Trichonephila clavipes</name>
    <name type="common">Golden silk orbweaver</name>
    <name type="synonym">Nephila clavipes</name>
    <dbReference type="NCBI Taxonomy" id="2585209"/>
    <lineage>
        <taxon>Eukaryota</taxon>
        <taxon>Metazoa</taxon>
        <taxon>Ecdysozoa</taxon>
        <taxon>Arthropoda</taxon>
        <taxon>Chelicerata</taxon>
        <taxon>Arachnida</taxon>
        <taxon>Araneae</taxon>
        <taxon>Araneomorphae</taxon>
        <taxon>Entelegynae</taxon>
        <taxon>Araneoidea</taxon>
        <taxon>Nephilidae</taxon>
        <taxon>Trichonephila</taxon>
    </lineage>
</organism>
<reference evidence="1" key="1">
    <citation type="submission" date="2020-08" db="EMBL/GenBank/DDBJ databases">
        <title>Multicomponent nature underlies the extraordinary mechanical properties of spider dragline silk.</title>
        <authorList>
            <person name="Kono N."/>
            <person name="Nakamura H."/>
            <person name="Mori M."/>
            <person name="Yoshida Y."/>
            <person name="Ohtoshi R."/>
            <person name="Malay A.D."/>
            <person name="Moran D.A.P."/>
            <person name="Tomita M."/>
            <person name="Numata K."/>
            <person name="Arakawa K."/>
        </authorList>
    </citation>
    <scope>NUCLEOTIDE SEQUENCE</scope>
</reference>
<evidence type="ECO:0000313" key="1">
    <source>
        <dbReference type="EMBL" id="GFY03303.1"/>
    </source>
</evidence>
<proteinExistence type="predicted"/>
<keyword evidence="2" id="KW-1185">Reference proteome</keyword>
<gene>
    <name evidence="1" type="ORF">TNCV_1172621</name>
</gene>
<dbReference type="EMBL" id="BMAU01021236">
    <property type="protein sequence ID" value="GFY03303.1"/>
    <property type="molecule type" value="Genomic_DNA"/>
</dbReference>
<dbReference type="Proteomes" id="UP000887159">
    <property type="component" value="Unassembled WGS sequence"/>
</dbReference>
<sequence length="109" mass="12774">MIMHCNELVMKYFEEVLINLRALKKELISSTLCYPAWETRRKSVSANKHQRTIMCHPRENEITERYRCILELAIICHHNPDWIHSLSIILLGLYTAGSDVFQSTPAKFL</sequence>
<comment type="caution">
    <text evidence="1">The sequence shown here is derived from an EMBL/GenBank/DDBJ whole genome shotgun (WGS) entry which is preliminary data.</text>
</comment>
<name>A0A8X6SA78_TRICX</name>